<dbReference type="PROSITE" id="PS00455">
    <property type="entry name" value="AMP_BINDING"/>
    <property type="match status" value="1"/>
</dbReference>
<name>G2G9D6_9ACTN</name>
<evidence type="ECO:0000259" key="2">
    <source>
        <dbReference type="Pfam" id="PF13193"/>
    </source>
</evidence>
<dbReference type="Gene3D" id="3.40.50.12780">
    <property type="entry name" value="N-terminal domain of ligase-like"/>
    <property type="match status" value="1"/>
</dbReference>
<dbReference type="SUPFAM" id="SSF56801">
    <property type="entry name" value="Acetyl-CoA synthetase-like"/>
    <property type="match status" value="1"/>
</dbReference>
<dbReference type="Pfam" id="PF00501">
    <property type="entry name" value="AMP-binding"/>
    <property type="match status" value="1"/>
</dbReference>
<accession>G2G9D6</accession>
<feature type="domain" description="AMP-dependent synthetase/ligase" evidence="1">
    <location>
        <begin position="19"/>
        <end position="368"/>
    </location>
</feature>
<comment type="caution">
    <text evidence="3">The sequence shown here is derived from an EMBL/GenBank/DDBJ whole genome shotgun (WGS) entry which is preliminary data.</text>
</comment>
<keyword evidence="3" id="KW-0436">Ligase</keyword>
<dbReference type="Gene3D" id="3.30.300.30">
    <property type="match status" value="1"/>
</dbReference>
<dbReference type="GO" id="GO:0005737">
    <property type="term" value="C:cytoplasm"/>
    <property type="evidence" value="ECO:0007669"/>
    <property type="project" value="TreeGrafter"/>
</dbReference>
<dbReference type="EMBL" id="AGBF01000023">
    <property type="protein sequence ID" value="EGX59851.1"/>
    <property type="molecule type" value="Genomic_DNA"/>
</dbReference>
<dbReference type="InterPro" id="IPR020845">
    <property type="entry name" value="AMP-binding_CS"/>
</dbReference>
<dbReference type="Pfam" id="PF13193">
    <property type="entry name" value="AMP-binding_C"/>
    <property type="match status" value="1"/>
</dbReference>
<dbReference type="AlphaFoldDB" id="G2G9D6"/>
<dbReference type="GO" id="GO:0031177">
    <property type="term" value="F:phosphopantetheine binding"/>
    <property type="evidence" value="ECO:0007669"/>
    <property type="project" value="TreeGrafter"/>
</dbReference>
<organism evidence="3 4">
    <name type="scientific">Streptomyces zinciresistens K42</name>
    <dbReference type="NCBI Taxonomy" id="700597"/>
    <lineage>
        <taxon>Bacteria</taxon>
        <taxon>Bacillati</taxon>
        <taxon>Actinomycetota</taxon>
        <taxon>Actinomycetes</taxon>
        <taxon>Kitasatosporales</taxon>
        <taxon>Streptomycetaceae</taxon>
        <taxon>Streptomyces</taxon>
    </lineage>
</organism>
<dbReference type="InterPro" id="IPR025110">
    <property type="entry name" value="AMP-bd_C"/>
</dbReference>
<protein>
    <submittedName>
        <fullName evidence="3">AMP-dependent synthetase and ligase</fullName>
    </submittedName>
</protein>
<dbReference type="PATRIC" id="fig|700597.3.peg.2063"/>
<evidence type="ECO:0000313" key="3">
    <source>
        <dbReference type="EMBL" id="EGX59851.1"/>
    </source>
</evidence>
<gene>
    <name evidence="3" type="ORF">SZN_10583</name>
</gene>
<proteinExistence type="predicted"/>
<dbReference type="RefSeq" id="WP_007494088.1">
    <property type="nucleotide sequence ID" value="NZ_AGBF01000023.1"/>
</dbReference>
<evidence type="ECO:0000259" key="1">
    <source>
        <dbReference type="Pfam" id="PF00501"/>
    </source>
</evidence>
<dbReference type="Proteomes" id="UP000004217">
    <property type="component" value="Unassembled WGS sequence"/>
</dbReference>
<dbReference type="InterPro" id="IPR000873">
    <property type="entry name" value="AMP-dep_synth/lig_dom"/>
</dbReference>
<dbReference type="GO" id="GO:0043041">
    <property type="term" value="P:amino acid activation for nonribosomal peptide biosynthetic process"/>
    <property type="evidence" value="ECO:0007669"/>
    <property type="project" value="TreeGrafter"/>
</dbReference>
<dbReference type="PANTHER" id="PTHR45527:SF1">
    <property type="entry name" value="FATTY ACID SYNTHASE"/>
    <property type="match status" value="1"/>
</dbReference>
<dbReference type="InterPro" id="IPR042099">
    <property type="entry name" value="ANL_N_sf"/>
</dbReference>
<sequence>MTEPGAGLPRLFHTYLLARAAERGPAPAVSSARLTLSYTELAALTEEYATTLDEHGLRAGDVAVLELSPRPEAVALMAAAASRAVIFVNMSPDLPAARKAHLLHRVGAAAHIGVTAPRDSPCAVTGALTDDSRLHLTGGIPARTAPRPPAEHDLAYLVFTSGSTGMPKGIMMSHRAVVSFWLGFRGFGVAPGVRLGSMAPLQFDFSLLDLGMALGAGGTLVQMSRLLAQQPAGFVRALRRHRVAQMNGVPAIWRALLADAHLERLADTPLDTVLYAGEGFPVGGLRALRAAKPGLRLVNGFGHSESIACAYHVLGDVLADPHGRVPFGERAIDGMRMYLVDEEGAVITEPGRVGELHVEGDALFSGYWQDTATTAAALVPSPLSGPGVRAFRSRDLAYTDEAGQHHFHSRADTQIKLLGHRIELEEIDLHLHTHPAVAAAATVLDTSGEEPRLVSYVLPTPGHDLDSGRLDAALRPHCAQTLPRYMVPARFALVAHLPTTVNGKIDRAALPAGERTG</sequence>
<evidence type="ECO:0000313" key="4">
    <source>
        <dbReference type="Proteomes" id="UP000004217"/>
    </source>
</evidence>
<dbReference type="GO" id="GO:0016874">
    <property type="term" value="F:ligase activity"/>
    <property type="evidence" value="ECO:0007669"/>
    <property type="project" value="UniProtKB-KW"/>
</dbReference>
<dbReference type="PANTHER" id="PTHR45527">
    <property type="entry name" value="NONRIBOSOMAL PEPTIDE SYNTHETASE"/>
    <property type="match status" value="1"/>
</dbReference>
<keyword evidence="4" id="KW-1185">Reference proteome</keyword>
<feature type="domain" description="AMP-binding enzyme C-terminal" evidence="2">
    <location>
        <begin position="430"/>
        <end position="504"/>
    </location>
</feature>
<dbReference type="GO" id="GO:0044550">
    <property type="term" value="P:secondary metabolite biosynthetic process"/>
    <property type="evidence" value="ECO:0007669"/>
    <property type="project" value="TreeGrafter"/>
</dbReference>
<dbReference type="InterPro" id="IPR045851">
    <property type="entry name" value="AMP-bd_C_sf"/>
</dbReference>
<reference evidence="3 4" key="1">
    <citation type="submission" date="2011-08" db="EMBL/GenBank/DDBJ databases">
        <authorList>
            <person name="Lin Y."/>
            <person name="Hao X."/>
            <person name="Johnstone L."/>
            <person name="Miller S.J."/>
            <person name="Wei G."/>
            <person name="Rensing C."/>
        </authorList>
    </citation>
    <scope>NUCLEOTIDE SEQUENCE [LARGE SCALE GENOMIC DNA]</scope>
    <source>
        <strain evidence="3 4">K42</strain>
    </source>
</reference>